<sequence>MDKIPVEMLENTLQHLLVYHHPVTERFATITPESRRDILNARLVCRAFSESRPLQDAFVKTLEETPLFRKGFRMDPMRNIAVSDYAGKMTMMTLPAFFTRRTDASYSDLTRGIYRLLDWFPKVQHLRLQYTDDVVTEDQDALYPNELTFSNSRRQHTVQLTETHARLRRGHVNILLSLCGRKLNLNTVELPLEGFGASSCLLQLYGYNLWMMAKSLERLSINVAYQMHKAVLDRELISLQNLEWLDIGLSKCAAGDIPLTGNKILVSSRRTGVGLPGRPPRPTLGRASFTTLPKLKTFRFRASFDCFFDAANILEAIDRFPNLQVVGLSHVLLEVGATTWSTLLAEFQRRNLTVQLIYPGYQRDSQGQIRGDGLGESDSLRESAVKGIHVKQFGGEVEVLPIECEASWMQHRLSSGQDTQAPGFAIFDM</sequence>
<accession>A0A9P6G9H8</accession>
<comment type="caution">
    <text evidence="1">The sequence shown here is derived from an EMBL/GenBank/DDBJ whole genome shotgun (WGS) entry which is preliminary data.</text>
</comment>
<name>A0A9P6G9H8_9PLEO</name>
<evidence type="ECO:0000313" key="2">
    <source>
        <dbReference type="Proteomes" id="UP000756921"/>
    </source>
</evidence>
<dbReference type="AlphaFoldDB" id="A0A9P6G9H8"/>
<reference evidence="1" key="1">
    <citation type="journal article" date="2020" name="Mol. Plant Microbe Interact.">
        <title>Genome Sequence of the Biocontrol Agent Coniothyrium minitans strain Conio (IMI 134523).</title>
        <authorList>
            <person name="Patel D."/>
            <person name="Shittu T.A."/>
            <person name="Baroncelli R."/>
            <person name="Muthumeenakshi S."/>
            <person name="Osborne T.H."/>
            <person name="Janganan T.K."/>
            <person name="Sreenivasaprasad S."/>
        </authorList>
    </citation>
    <scope>NUCLEOTIDE SEQUENCE</scope>
    <source>
        <strain evidence="1">Conio</strain>
    </source>
</reference>
<protein>
    <submittedName>
        <fullName evidence="1">Uncharacterized protein</fullName>
    </submittedName>
</protein>
<gene>
    <name evidence="1" type="ORF">PMIN01_10878</name>
</gene>
<dbReference type="OrthoDB" id="3792931at2759"/>
<organism evidence="1 2">
    <name type="scientific">Paraphaeosphaeria minitans</name>
    <dbReference type="NCBI Taxonomy" id="565426"/>
    <lineage>
        <taxon>Eukaryota</taxon>
        <taxon>Fungi</taxon>
        <taxon>Dikarya</taxon>
        <taxon>Ascomycota</taxon>
        <taxon>Pezizomycotina</taxon>
        <taxon>Dothideomycetes</taxon>
        <taxon>Pleosporomycetidae</taxon>
        <taxon>Pleosporales</taxon>
        <taxon>Massarineae</taxon>
        <taxon>Didymosphaeriaceae</taxon>
        <taxon>Paraphaeosphaeria</taxon>
    </lineage>
</organism>
<dbReference type="EMBL" id="WJXW01000013">
    <property type="protein sequence ID" value="KAF9730920.1"/>
    <property type="molecule type" value="Genomic_DNA"/>
</dbReference>
<keyword evidence="2" id="KW-1185">Reference proteome</keyword>
<dbReference type="Proteomes" id="UP000756921">
    <property type="component" value="Unassembled WGS sequence"/>
</dbReference>
<evidence type="ECO:0000313" key="1">
    <source>
        <dbReference type="EMBL" id="KAF9730920.1"/>
    </source>
</evidence>
<proteinExistence type="predicted"/>